<dbReference type="PANTHER" id="PTHR10174:SF213">
    <property type="entry name" value="CRAL-TRIO DOMAIN-CONTAINING PROTEIN"/>
    <property type="match status" value="1"/>
</dbReference>
<dbReference type="Gene3D" id="3.40.525.10">
    <property type="entry name" value="CRAL-TRIO lipid binding domain"/>
    <property type="match status" value="1"/>
</dbReference>
<dbReference type="Proteomes" id="UP001329430">
    <property type="component" value="Chromosome 10"/>
</dbReference>
<comment type="caution">
    <text evidence="2">The sequence shown here is derived from an EMBL/GenBank/DDBJ whole genome shotgun (WGS) entry which is preliminary data.</text>
</comment>
<dbReference type="Pfam" id="PF00650">
    <property type="entry name" value="CRAL_TRIO"/>
    <property type="match status" value="1"/>
</dbReference>
<dbReference type="SMART" id="SM00516">
    <property type="entry name" value="SEC14"/>
    <property type="match status" value="1"/>
</dbReference>
<dbReference type="PANTHER" id="PTHR10174">
    <property type="entry name" value="ALPHA-TOCOPHEROL TRANSFER PROTEIN-RELATED"/>
    <property type="match status" value="1"/>
</dbReference>
<evidence type="ECO:0000313" key="2">
    <source>
        <dbReference type="EMBL" id="KAK5638454.1"/>
    </source>
</evidence>
<dbReference type="PROSITE" id="PS50191">
    <property type="entry name" value="CRAL_TRIO"/>
    <property type="match status" value="1"/>
</dbReference>
<dbReference type="InterPro" id="IPR001251">
    <property type="entry name" value="CRAL-TRIO_dom"/>
</dbReference>
<evidence type="ECO:0000313" key="3">
    <source>
        <dbReference type="Proteomes" id="UP001329430"/>
    </source>
</evidence>
<sequence length="275" mass="32267">MLKVRYGFKVNTVVDEGRITVNQINDIKAWLKNENLNLTDDQIVLFSLSCLNRIEDVKLVIKSYYTTKTMCPAIFTNRKVHLAKLQQQLKVVQLAVFPERTVDGCVIIFHRLCDTNFRHYHMESAMKLLFMTLDAAIYDYPPTGLIILFDMQGVGLLHLTRVELGLVKIFFQYLQECLPVRLRNIHVLNTVYFLEKIMSFIKPFMNAEVTKLIHFHPTNLDMNEFYDNHIAREYLPANYGGYLETVDVFVERNAKRLLELEEFFEAEENQQNLMV</sequence>
<dbReference type="SUPFAM" id="SSF52087">
    <property type="entry name" value="CRAL/TRIO domain"/>
    <property type="match status" value="1"/>
</dbReference>
<dbReference type="CDD" id="cd00170">
    <property type="entry name" value="SEC14"/>
    <property type="match status" value="1"/>
</dbReference>
<dbReference type="GO" id="GO:1902936">
    <property type="term" value="F:phosphatidylinositol bisphosphate binding"/>
    <property type="evidence" value="ECO:0007669"/>
    <property type="project" value="TreeGrafter"/>
</dbReference>
<proteinExistence type="predicted"/>
<reference evidence="2 3" key="1">
    <citation type="journal article" date="2024" name="Insects">
        <title>An Improved Chromosome-Level Genome Assembly of the Firefly Pyrocoelia pectoralis.</title>
        <authorList>
            <person name="Fu X."/>
            <person name="Meyer-Rochow V.B."/>
            <person name="Ballantyne L."/>
            <person name="Zhu X."/>
        </authorList>
    </citation>
    <scope>NUCLEOTIDE SEQUENCE [LARGE SCALE GENOMIC DNA]</scope>
    <source>
        <strain evidence="2">XCY_ONT2</strain>
    </source>
</reference>
<protein>
    <recommendedName>
        <fullName evidence="1">CRAL-TRIO domain-containing protein</fullName>
    </recommendedName>
</protein>
<accession>A0AAN7V148</accession>
<dbReference type="AlphaFoldDB" id="A0AAN7V148"/>
<evidence type="ECO:0000259" key="1">
    <source>
        <dbReference type="PROSITE" id="PS50191"/>
    </source>
</evidence>
<keyword evidence="3" id="KW-1185">Reference proteome</keyword>
<dbReference type="InterPro" id="IPR036865">
    <property type="entry name" value="CRAL-TRIO_dom_sf"/>
</dbReference>
<dbReference type="EMBL" id="JAVRBK010000010">
    <property type="protein sequence ID" value="KAK5638454.1"/>
    <property type="molecule type" value="Genomic_DNA"/>
</dbReference>
<name>A0AAN7V148_9COLE</name>
<gene>
    <name evidence="2" type="ORF">RI129_012749</name>
</gene>
<feature type="domain" description="CRAL-TRIO" evidence="1">
    <location>
        <begin position="84"/>
        <end position="247"/>
    </location>
</feature>
<organism evidence="2 3">
    <name type="scientific">Pyrocoelia pectoralis</name>
    <dbReference type="NCBI Taxonomy" id="417401"/>
    <lineage>
        <taxon>Eukaryota</taxon>
        <taxon>Metazoa</taxon>
        <taxon>Ecdysozoa</taxon>
        <taxon>Arthropoda</taxon>
        <taxon>Hexapoda</taxon>
        <taxon>Insecta</taxon>
        <taxon>Pterygota</taxon>
        <taxon>Neoptera</taxon>
        <taxon>Endopterygota</taxon>
        <taxon>Coleoptera</taxon>
        <taxon>Polyphaga</taxon>
        <taxon>Elateriformia</taxon>
        <taxon>Elateroidea</taxon>
        <taxon>Lampyridae</taxon>
        <taxon>Lampyrinae</taxon>
        <taxon>Pyrocoelia</taxon>
    </lineage>
</organism>
<dbReference type="GO" id="GO:0016020">
    <property type="term" value="C:membrane"/>
    <property type="evidence" value="ECO:0007669"/>
    <property type="project" value="TreeGrafter"/>
</dbReference>